<dbReference type="InterPro" id="IPR009644">
    <property type="entry name" value="FKTN/MNN4/W02B3.4-1"/>
</dbReference>
<evidence type="ECO:0000256" key="4">
    <source>
        <dbReference type="ARBA" id="ARBA00023136"/>
    </source>
</evidence>
<gene>
    <name evidence="7" type="ORF">M501DRAFT_1010159</name>
</gene>
<dbReference type="AlphaFoldDB" id="A0A9P4SE46"/>
<accession>A0A9P4SE46</accession>
<dbReference type="GO" id="GO:0009100">
    <property type="term" value="P:glycoprotein metabolic process"/>
    <property type="evidence" value="ECO:0007669"/>
    <property type="project" value="UniProtKB-ARBA"/>
</dbReference>
<dbReference type="GO" id="GO:0016020">
    <property type="term" value="C:membrane"/>
    <property type="evidence" value="ECO:0007669"/>
    <property type="project" value="UniProtKB-SubCell"/>
</dbReference>
<feature type="signal peptide" evidence="5">
    <location>
        <begin position="1"/>
        <end position="20"/>
    </location>
</feature>
<protein>
    <recommendedName>
        <fullName evidence="6">LicD/FKTN/FKRP nucleotidyltransferase domain-containing protein</fullName>
    </recommendedName>
</protein>
<evidence type="ECO:0000259" key="6">
    <source>
        <dbReference type="Pfam" id="PF04991"/>
    </source>
</evidence>
<reference evidence="7" key="1">
    <citation type="journal article" date="2020" name="Stud. Mycol.">
        <title>101 Dothideomycetes genomes: a test case for predicting lifestyles and emergence of pathogens.</title>
        <authorList>
            <person name="Haridas S."/>
            <person name="Albert R."/>
            <person name="Binder M."/>
            <person name="Bloem J."/>
            <person name="Labutti K."/>
            <person name="Salamov A."/>
            <person name="Andreopoulos B."/>
            <person name="Baker S."/>
            <person name="Barry K."/>
            <person name="Bills G."/>
            <person name="Bluhm B."/>
            <person name="Cannon C."/>
            <person name="Castanera R."/>
            <person name="Culley D."/>
            <person name="Daum C."/>
            <person name="Ezra D."/>
            <person name="Gonzalez J."/>
            <person name="Henrissat B."/>
            <person name="Kuo A."/>
            <person name="Liang C."/>
            <person name="Lipzen A."/>
            <person name="Lutzoni F."/>
            <person name="Magnuson J."/>
            <person name="Mondo S."/>
            <person name="Nolan M."/>
            <person name="Ohm R."/>
            <person name="Pangilinan J."/>
            <person name="Park H.-J."/>
            <person name="Ramirez L."/>
            <person name="Alfaro M."/>
            <person name="Sun H."/>
            <person name="Tritt A."/>
            <person name="Yoshinaga Y."/>
            <person name="Zwiers L.-H."/>
            <person name="Turgeon B."/>
            <person name="Goodwin S."/>
            <person name="Spatafora J."/>
            <person name="Crous P."/>
            <person name="Grigoriev I."/>
        </authorList>
    </citation>
    <scope>NUCLEOTIDE SEQUENCE</scope>
    <source>
        <strain evidence="7">CBS 101060</strain>
    </source>
</reference>
<dbReference type="Proteomes" id="UP000799429">
    <property type="component" value="Unassembled WGS sequence"/>
</dbReference>
<dbReference type="EMBL" id="MU006092">
    <property type="protein sequence ID" value="KAF2840998.1"/>
    <property type="molecule type" value="Genomic_DNA"/>
</dbReference>
<keyword evidence="3" id="KW-1133">Transmembrane helix</keyword>
<sequence length="261" mass="30166">MILRNSLALLIAGVVGLVAADADFASVRVHLEKDHSGKGGDKTGQKYFHESTANRALPPSERLPHLQALVKTYLSTMNDIGIETWIMHGTLLGWWWNRKIMPWDSDLDVQMSLTSMEYMASYYNMTIHHYHFPGEEKPRDYMIEVNPHYTNGSLTDRHNVIDARWIDINTGMFIDIAALRQDVEADPTGELGKMRCKDRHRYERTHLFPLRDSYFENTPVKIPYAYSQLLEKEYGAKSLTQVDFADHHFDSATMEWKFAPK</sequence>
<evidence type="ECO:0000313" key="8">
    <source>
        <dbReference type="Proteomes" id="UP000799429"/>
    </source>
</evidence>
<evidence type="ECO:0000256" key="1">
    <source>
        <dbReference type="ARBA" id="ARBA00004167"/>
    </source>
</evidence>
<dbReference type="OrthoDB" id="444255at2759"/>
<keyword evidence="8" id="KW-1185">Reference proteome</keyword>
<comment type="subcellular location">
    <subcellularLocation>
        <location evidence="1">Membrane</location>
        <topology evidence="1">Single-pass membrane protein</topology>
    </subcellularLocation>
</comment>
<dbReference type="Pfam" id="PF04991">
    <property type="entry name" value="LicD"/>
    <property type="match status" value="2"/>
</dbReference>
<organism evidence="7 8">
    <name type="scientific">Patellaria atrata CBS 101060</name>
    <dbReference type="NCBI Taxonomy" id="1346257"/>
    <lineage>
        <taxon>Eukaryota</taxon>
        <taxon>Fungi</taxon>
        <taxon>Dikarya</taxon>
        <taxon>Ascomycota</taxon>
        <taxon>Pezizomycotina</taxon>
        <taxon>Dothideomycetes</taxon>
        <taxon>Dothideomycetes incertae sedis</taxon>
        <taxon>Patellariales</taxon>
        <taxon>Patellariaceae</taxon>
        <taxon>Patellaria</taxon>
    </lineage>
</organism>
<keyword evidence="4" id="KW-0472">Membrane</keyword>
<name>A0A9P4SE46_9PEZI</name>
<keyword evidence="5" id="KW-0732">Signal</keyword>
<evidence type="ECO:0000256" key="5">
    <source>
        <dbReference type="SAM" id="SignalP"/>
    </source>
</evidence>
<feature type="chain" id="PRO_5040226507" description="LicD/FKTN/FKRP nucleotidyltransferase domain-containing protein" evidence="5">
    <location>
        <begin position="21"/>
        <end position="261"/>
    </location>
</feature>
<keyword evidence="2" id="KW-0812">Transmembrane</keyword>
<proteinExistence type="predicted"/>
<feature type="domain" description="LicD/FKTN/FKRP nucleotidyltransferase" evidence="6">
    <location>
        <begin position="80"/>
        <end position="181"/>
    </location>
</feature>
<dbReference type="InterPro" id="IPR007074">
    <property type="entry name" value="LicD/FKTN/FKRP_NTP_transf"/>
</dbReference>
<dbReference type="PANTHER" id="PTHR15407:SF32">
    <property type="entry name" value="PROTEIN (MNN4), PUTATIVE (AFU_ORTHOLOGUE AFUA_1G03790)-RELATED"/>
    <property type="match status" value="1"/>
</dbReference>
<evidence type="ECO:0000313" key="7">
    <source>
        <dbReference type="EMBL" id="KAF2840998.1"/>
    </source>
</evidence>
<comment type="caution">
    <text evidence="7">The sequence shown here is derived from an EMBL/GenBank/DDBJ whole genome shotgun (WGS) entry which is preliminary data.</text>
</comment>
<evidence type="ECO:0000256" key="3">
    <source>
        <dbReference type="ARBA" id="ARBA00022989"/>
    </source>
</evidence>
<feature type="domain" description="LicD/FKTN/FKRP nucleotidyltransferase" evidence="6">
    <location>
        <begin position="193"/>
        <end position="235"/>
    </location>
</feature>
<evidence type="ECO:0000256" key="2">
    <source>
        <dbReference type="ARBA" id="ARBA00022692"/>
    </source>
</evidence>
<dbReference type="PANTHER" id="PTHR15407">
    <property type="entry name" value="FUKUTIN-RELATED"/>
    <property type="match status" value="1"/>
</dbReference>